<comment type="caution">
    <text evidence="1">The sequence shown here is derived from an EMBL/GenBank/DDBJ whole genome shotgun (WGS) entry which is preliminary data.</text>
</comment>
<evidence type="ECO:0000313" key="1">
    <source>
        <dbReference type="EMBL" id="KAJ4357726.1"/>
    </source>
</evidence>
<protein>
    <recommendedName>
        <fullName evidence="3">F-box domain-containing protein</fullName>
    </recommendedName>
</protein>
<dbReference type="RefSeq" id="XP_056074585.1">
    <property type="nucleotide sequence ID" value="XM_056211112.1"/>
</dbReference>
<proteinExistence type="predicted"/>
<organism evidence="1 2">
    <name type="scientific">Didymosphaeria variabile</name>
    <dbReference type="NCBI Taxonomy" id="1932322"/>
    <lineage>
        <taxon>Eukaryota</taxon>
        <taxon>Fungi</taxon>
        <taxon>Dikarya</taxon>
        <taxon>Ascomycota</taxon>
        <taxon>Pezizomycotina</taxon>
        <taxon>Dothideomycetes</taxon>
        <taxon>Pleosporomycetidae</taxon>
        <taxon>Pleosporales</taxon>
        <taxon>Massarineae</taxon>
        <taxon>Didymosphaeriaceae</taxon>
        <taxon>Didymosphaeria</taxon>
    </lineage>
</organism>
<dbReference type="GeneID" id="80905832"/>
<gene>
    <name evidence="1" type="ORF">N0V89_002302</name>
</gene>
<dbReference type="AlphaFoldDB" id="A0A9W9CDG6"/>
<dbReference type="PANTHER" id="PTHR42057">
    <property type="entry name" value="F-BOX DOMAIN PROTEIN (AFU_ORTHOLOGUE AFUA_4G00200)"/>
    <property type="match status" value="1"/>
</dbReference>
<keyword evidence="2" id="KW-1185">Reference proteome</keyword>
<sequence length="173" mass="19763">MSSKPGPQLLGLAPEIVENVIKQVSVRRDLSNARLACKTLDKHAAKELFKDVFVSPLKEHMSTWNSISQDHLIRQLPRHAIIHTQSDIEDHGLGCYREKEEVDEEFEGAVAALSRFPNLDPVEIGFTPECVGVDKRHYQEVPEEVSERQDRLRLVFQAIKDRAADENNRTIRK</sequence>
<evidence type="ECO:0000313" key="2">
    <source>
        <dbReference type="Proteomes" id="UP001140513"/>
    </source>
</evidence>
<accession>A0A9W9CDG6</accession>
<dbReference type="EMBL" id="JAPEUX010000002">
    <property type="protein sequence ID" value="KAJ4357726.1"/>
    <property type="molecule type" value="Genomic_DNA"/>
</dbReference>
<dbReference type="OrthoDB" id="3140657at2759"/>
<dbReference type="PANTHER" id="PTHR42057:SF2">
    <property type="entry name" value="F-BOX DOMAIN PROTEIN (AFU_ORTHOLOGUE AFUA_4G00200)-RELATED"/>
    <property type="match status" value="1"/>
</dbReference>
<reference evidence="1" key="1">
    <citation type="submission" date="2022-10" db="EMBL/GenBank/DDBJ databases">
        <title>Tapping the CABI collections for fungal endophytes: first genome assemblies for Collariella, Neodidymelliopsis, Ascochyta clinopodiicola, Didymella pomorum, Didymosphaeria variabile, Neocosmospora piperis and Neocucurbitaria cava.</title>
        <authorList>
            <person name="Hill R."/>
        </authorList>
    </citation>
    <scope>NUCLEOTIDE SEQUENCE</scope>
    <source>
        <strain evidence="1">IMI 356815</strain>
    </source>
</reference>
<evidence type="ECO:0008006" key="3">
    <source>
        <dbReference type="Google" id="ProtNLM"/>
    </source>
</evidence>
<dbReference type="Proteomes" id="UP001140513">
    <property type="component" value="Unassembled WGS sequence"/>
</dbReference>
<name>A0A9W9CDG6_9PLEO</name>